<dbReference type="SUPFAM" id="SSF46785">
    <property type="entry name" value="Winged helix' DNA-binding domain"/>
    <property type="match status" value="1"/>
</dbReference>
<dbReference type="eggNOG" id="ENOG50346QB">
    <property type="taxonomic scope" value="Bacteria"/>
</dbReference>
<dbReference type="Gene3D" id="1.10.10.10">
    <property type="entry name" value="Winged helix-like DNA-binding domain superfamily/Winged helix DNA-binding domain"/>
    <property type="match status" value="1"/>
</dbReference>
<dbReference type="AlphaFoldDB" id="E2ZBH7"/>
<dbReference type="Proteomes" id="UP000003195">
    <property type="component" value="Unassembled WGS sequence"/>
</dbReference>
<dbReference type="RefSeq" id="WP_006941824.1">
    <property type="nucleotide sequence ID" value="NZ_GL538208.1"/>
</dbReference>
<dbReference type="InterPro" id="IPR002577">
    <property type="entry name" value="HTH_HxlR"/>
</dbReference>
<proteinExistence type="predicted"/>
<dbReference type="EMBL" id="AECS01000036">
    <property type="protein sequence ID" value="EFQ04205.1"/>
    <property type="molecule type" value="Genomic_DNA"/>
</dbReference>
<gene>
    <name evidence="2" type="ORF">HMPREF9429_00804</name>
</gene>
<dbReference type="InterPro" id="IPR036390">
    <property type="entry name" value="WH_DNA-bd_sf"/>
</dbReference>
<evidence type="ECO:0000259" key="1">
    <source>
        <dbReference type="Pfam" id="PF01638"/>
    </source>
</evidence>
<comment type="caution">
    <text evidence="2">The sequence shown here is derived from an EMBL/GenBank/DDBJ whole genome shotgun (WGS) entry which is preliminary data.</text>
</comment>
<dbReference type="HOGENOM" id="CLU_2369540_0_0_9"/>
<dbReference type="STRING" id="706434.HMPREF9429_00804"/>
<keyword evidence="3" id="KW-1185">Reference proteome</keyword>
<accession>E2ZBH7</accession>
<dbReference type="Pfam" id="PF01638">
    <property type="entry name" value="HxlR"/>
    <property type="match status" value="1"/>
</dbReference>
<evidence type="ECO:0000313" key="3">
    <source>
        <dbReference type="Proteomes" id="UP000003195"/>
    </source>
</evidence>
<dbReference type="OrthoDB" id="2085590at2"/>
<reference evidence="2 3" key="1">
    <citation type="submission" date="2010-08" db="EMBL/GenBank/DDBJ databases">
        <authorList>
            <person name="Weinstock G."/>
            <person name="Sodergren E."/>
            <person name="Clifton S."/>
            <person name="Fulton L."/>
            <person name="Fulton B."/>
            <person name="Courtney L."/>
            <person name="Fronick C."/>
            <person name="Harrison M."/>
            <person name="Strong C."/>
            <person name="Farmer C."/>
            <person name="Delahaunty K."/>
            <person name="Markovic C."/>
            <person name="Hall O."/>
            <person name="Minx P."/>
            <person name="Tomlinson C."/>
            <person name="Mitreva M."/>
            <person name="Hou S."/>
            <person name="Chen J."/>
            <person name="Wollam A."/>
            <person name="Pepin K.H."/>
            <person name="Johnson M."/>
            <person name="Bhonagiri V."/>
            <person name="Zhang X."/>
            <person name="Suruliraj S."/>
            <person name="Warren W."/>
            <person name="Chinwalla A."/>
            <person name="Mardis E.R."/>
            <person name="Wilson R.K."/>
        </authorList>
    </citation>
    <scope>NUCLEOTIDE SEQUENCE [LARGE SCALE GENOMIC DNA]</scope>
    <source>
        <strain evidence="2 3">F0359</strain>
    </source>
</reference>
<dbReference type="InterPro" id="IPR036388">
    <property type="entry name" value="WH-like_DNA-bd_sf"/>
</dbReference>
<name>E2ZBH7_9FIRM</name>
<evidence type="ECO:0000313" key="2">
    <source>
        <dbReference type="EMBL" id="EFQ04205.1"/>
    </source>
</evidence>
<protein>
    <recommendedName>
        <fullName evidence="1">HTH hxlR-type domain-containing protein</fullName>
    </recommendedName>
</protein>
<sequence length="95" mass="11216">MVEFNRKFQDIQDILRLKWIPEILASIDSGKNSFSIILINIPYISETELNRKIKALLTRHLIQKNEKGLYELLPLGKSILYTLNHIQRVYQKYGD</sequence>
<feature type="domain" description="HTH hxlR-type" evidence="1">
    <location>
        <begin position="16"/>
        <end position="93"/>
    </location>
</feature>
<organism evidence="2 3">
    <name type="scientific">Megasphaera micronuciformis F0359</name>
    <dbReference type="NCBI Taxonomy" id="706434"/>
    <lineage>
        <taxon>Bacteria</taxon>
        <taxon>Bacillati</taxon>
        <taxon>Bacillota</taxon>
        <taxon>Negativicutes</taxon>
        <taxon>Veillonellales</taxon>
        <taxon>Veillonellaceae</taxon>
        <taxon>Megasphaera</taxon>
    </lineage>
</organism>